<feature type="non-terminal residue" evidence="1">
    <location>
        <position position="1"/>
    </location>
</feature>
<gene>
    <name evidence="1" type="ORF">Tci_891545</name>
</gene>
<organism evidence="1">
    <name type="scientific">Tanacetum cinerariifolium</name>
    <name type="common">Dalmatian daisy</name>
    <name type="synonym">Chrysanthemum cinerariifolium</name>
    <dbReference type="NCBI Taxonomy" id="118510"/>
    <lineage>
        <taxon>Eukaryota</taxon>
        <taxon>Viridiplantae</taxon>
        <taxon>Streptophyta</taxon>
        <taxon>Embryophyta</taxon>
        <taxon>Tracheophyta</taxon>
        <taxon>Spermatophyta</taxon>
        <taxon>Magnoliopsida</taxon>
        <taxon>eudicotyledons</taxon>
        <taxon>Gunneridae</taxon>
        <taxon>Pentapetalae</taxon>
        <taxon>asterids</taxon>
        <taxon>campanulids</taxon>
        <taxon>Asterales</taxon>
        <taxon>Asteraceae</taxon>
        <taxon>Asteroideae</taxon>
        <taxon>Anthemideae</taxon>
        <taxon>Anthemidinae</taxon>
        <taxon>Tanacetum</taxon>
    </lineage>
</organism>
<proteinExistence type="predicted"/>
<sequence>IQHVGRIAQLDATAGQVGRVDGVVADTEAVDDLQVRQTVQQGVVGAVYAAGDHAADLVAVLGGPGVEVLYFPAIVDGEIAVQILRQRCMHRPPDQLRFGTPGFEQFGDGHGDHGCEQREVRAVDAVRVARQEPADGRKH</sequence>
<dbReference type="AlphaFoldDB" id="A0A699UE06"/>
<dbReference type="EMBL" id="BKCJ011315686">
    <property type="protein sequence ID" value="GFD19576.1"/>
    <property type="molecule type" value="Genomic_DNA"/>
</dbReference>
<evidence type="ECO:0000313" key="1">
    <source>
        <dbReference type="EMBL" id="GFD19576.1"/>
    </source>
</evidence>
<reference evidence="1" key="1">
    <citation type="journal article" date="2019" name="Sci. Rep.">
        <title>Draft genome of Tanacetum cinerariifolium, the natural source of mosquito coil.</title>
        <authorList>
            <person name="Yamashiro T."/>
            <person name="Shiraishi A."/>
            <person name="Satake H."/>
            <person name="Nakayama K."/>
        </authorList>
    </citation>
    <scope>NUCLEOTIDE SEQUENCE</scope>
</reference>
<accession>A0A699UE06</accession>
<protein>
    <submittedName>
        <fullName evidence="1">Uncharacterized protein</fullName>
    </submittedName>
</protein>
<comment type="caution">
    <text evidence="1">The sequence shown here is derived from an EMBL/GenBank/DDBJ whole genome shotgun (WGS) entry which is preliminary data.</text>
</comment>
<name>A0A699UE06_TANCI</name>